<feature type="region of interest" description="Disordered" evidence="4">
    <location>
        <begin position="100"/>
        <end position="134"/>
    </location>
</feature>
<evidence type="ECO:0000313" key="6">
    <source>
        <dbReference type="EMBL" id="PNR59321.1"/>
    </source>
</evidence>
<accession>A0A2K1KZX6</accession>
<organism evidence="6">
    <name type="scientific">Physcomitrium patens</name>
    <name type="common">Spreading-leaved earth moss</name>
    <name type="synonym">Physcomitrella patens</name>
    <dbReference type="NCBI Taxonomy" id="3218"/>
    <lineage>
        <taxon>Eukaryota</taxon>
        <taxon>Viridiplantae</taxon>
        <taxon>Streptophyta</taxon>
        <taxon>Embryophyta</taxon>
        <taxon>Bryophyta</taxon>
        <taxon>Bryophytina</taxon>
        <taxon>Bryopsida</taxon>
        <taxon>Funariidae</taxon>
        <taxon>Funariales</taxon>
        <taxon>Funariaceae</taxon>
        <taxon>Physcomitrium</taxon>
    </lineage>
</organism>
<dbReference type="PaxDb" id="3218-PP1S7_47V6.1"/>
<reference evidence="6 8" key="1">
    <citation type="journal article" date="2008" name="Science">
        <title>The Physcomitrella genome reveals evolutionary insights into the conquest of land by plants.</title>
        <authorList>
            <person name="Rensing S."/>
            <person name="Lang D."/>
            <person name="Zimmer A."/>
            <person name="Terry A."/>
            <person name="Salamov A."/>
            <person name="Shapiro H."/>
            <person name="Nishiyama T."/>
            <person name="Perroud P.-F."/>
            <person name="Lindquist E."/>
            <person name="Kamisugi Y."/>
            <person name="Tanahashi T."/>
            <person name="Sakakibara K."/>
            <person name="Fujita T."/>
            <person name="Oishi K."/>
            <person name="Shin-I T."/>
            <person name="Kuroki Y."/>
            <person name="Toyoda A."/>
            <person name="Suzuki Y."/>
            <person name="Hashimoto A."/>
            <person name="Yamaguchi K."/>
            <person name="Sugano A."/>
            <person name="Kohara Y."/>
            <person name="Fujiyama A."/>
            <person name="Anterola A."/>
            <person name="Aoki S."/>
            <person name="Ashton N."/>
            <person name="Barbazuk W.B."/>
            <person name="Barker E."/>
            <person name="Bennetzen J."/>
            <person name="Bezanilla M."/>
            <person name="Blankenship R."/>
            <person name="Cho S.H."/>
            <person name="Dutcher S."/>
            <person name="Estelle M."/>
            <person name="Fawcett J.A."/>
            <person name="Gundlach H."/>
            <person name="Hanada K."/>
            <person name="Heyl A."/>
            <person name="Hicks K.A."/>
            <person name="Hugh J."/>
            <person name="Lohr M."/>
            <person name="Mayer K."/>
            <person name="Melkozernov A."/>
            <person name="Murata T."/>
            <person name="Nelson D."/>
            <person name="Pils B."/>
            <person name="Prigge M."/>
            <person name="Reiss B."/>
            <person name="Renner T."/>
            <person name="Rombauts S."/>
            <person name="Rushton P."/>
            <person name="Sanderfoot A."/>
            <person name="Schween G."/>
            <person name="Shiu S.-H."/>
            <person name="Stueber K."/>
            <person name="Theodoulou F.L."/>
            <person name="Tu H."/>
            <person name="Van de Peer Y."/>
            <person name="Verrier P.J."/>
            <person name="Waters E."/>
            <person name="Wood A."/>
            <person name="Yang L."/>
            <person name="Cove D."/>
            <person name="Cuming A."/>
            <person name="Hasebe M."/>
            <person name="Lucas S."/>
            <person name="Mishler D.B."/>
            <person name="Reski R."/>
            <person name="Grigoriev I."/>
            <person name="Quatrano R.S."/>
            <person name="Boore J.L."/>
        </authorList>
    </citation>
    <scope>NUCLEOTIDE SEQUENCE [LARGE SCALE GENOMIC DNA]</scope>
    <source>
        <strain evidence="7 8">cv. Gransden 2004</strain>
    </source>
</reference>
<dbReference type="CDD" id="cd14481">
    <property type="entry name" value="SPX_AtSPX1_like"/>
    <property type="match status" value="1"/>
</dbReference>
<dbReference type="Gramene" id="Pp3c2_2750V3.1">
    <property type="protein sequence ID" value="Pp3c2_2750V3.1"/>
    <property type="gene ID" value="Pp3c2_2750"/>
</dbReference>
<comment type="subcellular location">
    <subcellularLocation>
        <location evidence="1">Nucleus</location>
    </subcellularLocation>
</comment>
<dbReference type="PANTHER" id="PTHR45978">
    <property type="entry name" value="SPX DOMAIN-CONTAINING PROTEIN 3"/>
    <property type="match status" value="1"/>
</dbReference>
<dbReference type="Pfam" id="PF03105">
    <property type="entry name" value="SPX"/>
    <property type="match status" value="2"/>
</dbReference>
<dbReference type="PROSITE" id="PS51382">
    <property type="entry name" value="SPX"/>
    <property type="match status" value="1"/>
</dbReference>
<evidence type="ECO:0000259" key="5">
    <source>
        <dbReference type="PROSITE" id="PS51382"/>
    </source>
</evidence>
<evidence type="ECO:0000256" key="3">
    <source>
        <dbReference type="SAM" id="Coils"/>
    </source>
</evidence>
<keyword evidence="2" id="KW-0539">Nucleus</keyword>
<gene>
    <name evidence="7" type="primary">LOC112279144</name>
    <name evidence="6" type="ORF">PHYPA_002112</name>
</gene>
<dbReference type="GO" id="GO:0016036">
    <property type="term" value="P:cellular response to phosphate starvation"/>
    <property type="evidence" value="ECO:0007669"/>
    <property type="project" value="InterPro"/>
</dbReference>
<name>A0A2K1KZX6_PHYPA</name>
<evidence type="ECO:0000256" key="1">
    <source>
        <dbReference type="ARBA" id="ARBA00004123"/>
    </source>
</evidence>
<dbReference type="Proteomes" id="UP000006727">
    <property type="component" value="Chromosome 2"/>
</dbReference>
<dbReference type="RefSeq" id="XP_024369066.1">
    <property type="nucleotide sequence ID" value="XM_024513298.2"/>
</dbReference>
<evidence type="ECO:0000256" key="4">
    <source>
        <dbReference type="SAM" id="MobiDB-lite"/>
    </source>
</evidence>
<dbReference type="OrthoDB" id="6493944at2759"/>
<dbReference type="EMBL" id="ABEU02000002">
    <property type="protein sequence ID" value="PNR59321.1"/>
    <property type="molecule type" value="Genomic_DNA"/>
</dbReference>
<dbReference type="PANTHER" id="PTHR45978:SF5">
    <property type="entry name" value="SPX DOMAIN-CONTAINING PROTEIN 2"/>
    <property type="match status" value="1"/>
</dbReference>
<protein>
    <recommendedName>
        <fullName evidence="5">SPX domain-containing protein</fullName>
    </recommendedName>
</protein>
<feature type="region of interest" description="Disordered" evidence="4">
    <location>
        <begin position="307"/>
        <end position="333"/>
    </location>
</feature>
<sequence length="393" mass="43381">MKYGKLLQLLLEQMPVDYRDKFLSYKQLKKVINTILQDNSLPTAAFVEEGAPGADGGGAGGNYEERPSVESITARDVAVVWPLAVGLEPAAKRARGEVGFSVETGGEGNDGAGAAGTKRKPGSEEKDVAGNDAEENVATLPMQREVSVGRRFTARVAGGEVKELTKEEENFLHLLNVELEKFNSFFTEKEEDYVIRIQELKQRLEGLRQQNDSELNQIDSNEDFQTIRMELVTLHGEVVLMESYSTLNYTGLVKILKKHDKRTGAVLRLPFIRRVLLQPFFSTELLSQLVKECEALLSTFPPLPIEESIEVKPNDEQEDASSESRKGSFPAGLDNGGIFKSTIAALRTIQEMRKGSSTVSAQSLPPCNLNGNDERHGVVINEKLWGGKISELL</sequence>
<keyword evidence="3" id="KW-0175">Coiled coil</keyword>
<dbReference type="GO" id="GO:0005634">
    <property type="term" value="C:nucleus"/>
    <property type="evidence" value="ECO:0007669"/>
    <property type="project" value="UniProtKB-SubCell"/>
</dbReference>
<reference evidence="6 8" key="2">
    <citation type="journal article" date="2018" name="Plant J.">
        <title>The Physcomitrella patens chromosome-scale assembly reveals moss genome structure and evolution.</title>
        <authorList>
            <person name="Lang D."/>
            <person name="Ullrich K.K."/>
            <person name="Murat F."/>
            <person name="Fuchs J."/>
            <person name="Jenkins J."/>
            <person name="Haas F.B."/>
            <person name="Piednoel M."/>
            <person name="Gundlach H."/>
            <person name="Van Bel M."/>
            <person name="Meyberg R."/>
            <person name="Vives C."/>
            <person name="Morata J."/>
            <person name="Symeonidi A."/>
            <person name="Hiss M."/>
            <person name="Muchero W."/>
            <person name="Kamisugi Y."/>
            <person name="Saleh O."/>
            <person name="Blanc G."/>
            <person name="Decker E.L."/>
            <person name="van Gessel N."/>
            <person name="Grimwood J."/>
            <person name="Hayes R.D."/>
            <person name="Graham S.W."/>
            <person name="Gunter L.E."/>
            <person name="McDaniel S.F."/>
            <person name="Hoernstein S.N.W."/>
            <person name="Larsson A."/>
            <person name="Li F.W."/>
            <person name="Perroud P.F."/>
            <person name="Phillips J."/>
            <person name="Ranjan P."/>
            <person name="Rokshar D.S."/>
            <person name="Rothfels C.J."/>
            <person name="Schneider L."/>
            <person name="Shu S."/>
            <person name="Stevenson D.W."/>
            <person name="Thummler F."/>
            <person name="Tillich M."/>
            <person name="Villarreal Aguilar J.C."/>
            <person name="Widiez T."/>
            <person name="Wong G.K."/>
            <person name="Wymore A."/>
            <person name="Zhang Y."/>
            <person name="Zimmer A.D."/>
            <person name="Quatrano R.S."/>
            <person name="Mayer K.F.X."/>
            <person name="Goodstein D."/>
            <person name="Casacuberta J.M."/>
            <person name="Vandepoele K."/>
            <person name="Reski R."/>
            <person name="Cuming A.C."/>
            <person name="Tuskan G.A."/>
            <person name="Maumus F."/>
            <person name="Salse J."/>
            <person name="Schmutz J."/>
            <person name="Rensing S.A."/>
        </authorList>
    </citation>
    <scope>NUCLEOTIDE SEQUENCE [LARGE SCALE GENOMIC DNA]</scope>
    <source>
        <strain evidence="7 8">cv. Gransden 2004</strain>
    </source>
</reference>
<reference evidence="7" key="3">
    <citation type="submission" date="2020-12" db="UniProtKB">
        <authorList>
            <consortium name="EnsemblPlants"/>
        </authorList>
    </citation>
    <scope>IDENTIFICATION</scope>
</reference>
<dbReference type="Gramene" id="Pp3c2_2750V3.2">
    <property type="protein sequence ID" value="Pp3c2_2750V3.2"/>
    <property type="gene ID" value="Pp3c2_2750"/>
</dbReference>
<feature type="compositionally biased region" description="Gly residues" evidence="4">
    <location>
        <begin position="105"/>
        <end position="114"/>
    </location>
</feature>
<dbReference type="EnsemblPlants" id="Pp3c2_2750V3.2">
    <property type="protein sequence ID" value="Pp3c2_2750V3.2"/>
    <property type="gene ID" value="Pp3c2_2750"/>
</dbReference>
<feature type="coiled-coil region" evidence="3">
    <location>
        <begin position="190"/>
        <end position="217"/>
    </location>
</feature>
<evidence type="ECO:0000256" key="2">
    <source>
        <dbReference type="ARBA" id="ARBA00023242"/>
    </source>
</evidence>
<feature type="domain" description="SPX" evidence="5">
    <location>
        <begin position="1"/>
        <end position="273"/>
    </location>
</feature>
<evidence type="ECO:0000313" key="7">
    <source>
        <dbReference type="EnsemblPlants" id="Pp3c2_2750V3.1"/>
    </source>
</evidence>
<keyword evidence="8" id="KW-1185">Reference proteome</keyword>
<dbReference type="InterPro" id="IPR004331">
    <property type="entry name" value="SPX_dom"/>
</dbReference>
<evidence type="ECO:0000313" key="8">
    <source>
        <dbReference type="Proteomes" id="UP000006727"/>
    </source>
</evidence>
<proteinExistence type="predicted"/>
<dbReference type="EnsemblPlants" id="Pp3c2_2750V3.1">
    <property type="protein sequence ID" value="Pp3c2_2750V3.1"/>
    <property type="gene ID" value="Pp3c2_2750"/>
</dbReference>
<dbReference type="GeneID" id="112279144"/>
<dbReference type="AlphaFoldDB" id="A0A2K1KZX6"/>
<dbReference type="InterPro" id="IPR031142">
    <property type="entry name" value="SPX_prot"/>
</dbReference>